<proteinExistence type="inferred from homology"/>
<feature type="domain" description="Siroheme decarboxylase NirL-like HTH" evidence="7">
    <location>
        <begin position="188"/>
        <end position="229"/>
    </location>
</feature>
<feature type="domain" description="Siroheme decarboxylase AsnC-like ligand binding" evidence="6">
    <location>
        <begin position="70"/>
        <end position="146"/>
    </location>
</feature>
<dbReference type="RefSeq" id="WP_342826140.1">
    <property type="nucleotide sequence ID" value="NZ_CP046146.1"/>
</dbReference>
<evidence type="ECO:0000259" key="7">
    <source>
        <dbReference type="Pfam" id="PF22451"/>
    </source>
</evidence>
<evidence type="ECO:0000259" key="6">
    <source>
        <dbReference type="Pfam" id="PF17805"/>
    </source>
</evidence>
<dbReference type="InterPro" id="IPR040523">
    <property type="entry name" value="AsnC_trans_reg2"/>
</dbReference>
<evidence type="ECO:0000313" key="10">
    <source>
        <dbReference type="Proteomes" id="UP001219901"/>
    </source>
</evidence>
<evidence type="ECO:0000313" key="11">
    <source>
        <dbReference type="Proteomes" id="UP001321249"/>
    </source>
</evidence>
<accession>A0AAJ5ZEK4</accession>
<feature type="domain" description="Siroheme decarboxylase NirL-like HTH" evidence="7">
    <location>
        <begin position="10"/>
        <end position="56"/>
    </location>
</feature>
<dbReference type="Proteomes" id="UP001321249">
    <property type="component" value="Unassembled WGS sequence"/>
</dbReference>
<reference evidence="10" key="3">
    <citation type="submission" date="2023-06" db="EMBL/GenBank/DDBJ databases">
        <title>Pangenomics reveal diversification of enzyme families and niche specialization in globally abundant SAR202 bacteria.</title>
        <authorList>
            <person name="Saw J.H.W."/>
        </authorList>
    </citation>
    <scope>NUCLEOTIDE SEQUENCE [LARGE SCALE GENOMIC DNA]</scope>
    <source>
        <strain evidence="10">JH1073</strain>
    </source>
</reference>
<dbReference type="EMBL" id="CP046147">
    <property type="protein sequence ID" value="WFG40017.1"/>
    <property type="molecule type" value="Genomic_DNA"/>
</dbReference>
<organism evidence="9 10">
    <name type="scientific">Candidatus Lucifugimonas marina</name>
    <dbReference type="NCBI Taxonomy" id="3038979"/>
    <lineage>
        <taxon>Bacteria</taxon>
        <taxon>Bacillati</taxon>
        <taxon>Chloroflexota</taxon>
        <taxon>Dehalococcoidia</taxon>
        <taxon>SAR202 cluster</taxon>
        <taxon>Candidatus Lucifugimonadales</taxon>
        <taxon>Candidatus Lucifugimonadaceae</taxon>
        <taxon>Candidatus Lucifugimonas</taxon>
    </lineage>
</organism>
<evidence type="ECO:0000256" key="4">
    <source>
        <dbReference type="ARBA" id="ARBA00023471"/>
    </source>
</evidence>
<dbReference type="PANTHER" id="PTHR43413:SF1">
    <property type="entry name" value="SIROHEME DECARBOXYLASE NIRL SUBUNIT"/>
    <property type="match status" value="1"/>
</dbReference>
<gene>
    <name evidence="8" type="ORF">GKO46_11100</name>
    <name evidence="9" type="ORF">GKO48_10440</name>
</gene>
<evidence type="ECO:0000256" key="2">
    <source>
        <dbReference type="ARBA" id="ARBA00023444"/>
    </source>
</evidence>
<evidence type="ECO:0000313" key="9">
    <source>
        <dbReference type="EMBL" id="WFG40017.1"/>
    </source>
</evidence>
<keyword evidence="10" id="KW-1185">Reference proteome</keyword>
<dbReference type="InterPro" id="IPR053953">
    <property type="entry name" value="NirdL-like_HTH"/>
</dbReference>
<dbReference type="Gene3D" id="1.10.10.10">
    <property type="entry name" value="Winged helix-like DNA-binding domain superfamily/Winged helix DNA-binding domain"/>
    <property type="match status" value="1"/>
</dbReference>
<feature type="domain" description="Siroheme decarboxylase AsnC-like ligand binding" evidence="6">
    <location>
        <begin position="239"/>
        <end position="324"/>
    </location>
</feature>
<comment type="catalytic activity">
    <reaction evidence="5">
        <text>siroheme + 2 H(+) = 12,18-didecarboxysiroheme + 2 CO2</text>
        <dbReference type="Rhea" id="RHEA:19093"/>
        <dbReference type="ChEBI" id="CHEBI:15378"/>
        <dbReference type="ChEBI" id="CHEBI:16526"/>
        <dbReference type="ChEBI" id="CHEBI:60052"/>
        <dbReference type="ChEBI" id="CHEBI:140497"/>
        <dbReference type="EC" id="4.1.1.111"/>
    </reaction>
</comment>
<protein>
    <recommendedName>
        <fullName evidence="4">siroheme decarboxylase</fullName>
        <ecNumber evidence="4">4.1.1.111</ecNumber>
    </recommendedName>
</protein>
<reference evidence="9" key="2">
    <citation type="journal article" date="2023" name="Nat. Commun.">
        <title>Cultivation of marine bacteria of the SAR202 clade.</title>
        <authorList>
            <person name="Lim Y."/>
            <person name="Seo J.H."/>
            <person name="Giovannoni S.J."/>
            <person name="Kang I."/>
            <person name="Cho J.C."/>
        </authorList>
    </citation>
    <scope>NUCLEOTIDE SEQUENCE</scope>
    <source>
        <strain evidence="9">JH1073</strain>
    </source>
</reference>
<evidence type="ECO:0000256" key="3">
    <source>
        <dbReference type="ARBA" id="ARBA00023457"/>
    </source>
</evidence>
<evidence type="ECO:0000256" key="5">
    <source>
        <dbReference type="ARBA" id="ARBA00048470"/>
    </source>
</evidence>
<evidence type="ECO:0000313" key="8">
    <source>
        <dbReference type="EMBL" id="MDG0867613.1"/>
    </source>
</evidence>
<comment type="pathway">
    <text evidence="2">Porphyrin-containing compound metabolism.</text>
</comment>
<dbReference type="Gene3D" id="3.30.70.3460">
    <property type="match status" value="2"/>
</dbReference>
<comment type="similarity">
    <text evidence="3">Belongs to the Ahb/Nir family.</text>
</comment>
<dbReference type="Proteomes" id="UP001219901">
    <property type="component" value="Chromosome"/>
</dbReference>
<name>A0AAJ5ZEK4_9CHLR</name>
<dbReference type="PANTHER" id="PTHR43413">
    <property type="entry name" value="TRANSCRIPTIONAL REGULATOR, ASNC FAMILY"/>
    <property type="match status" value="1"/>
</dbReference>
<dbReference type="Pfam" id="PF22451">
    <property type="entry name" value="NirdL-like_HTH"/>
    <property type="match status" value="2"/>
</dbReference>
<dbReference type="AlphaFoldDB" id="A0AAJ5ZEK4"/>
<keyword evidence="1" id="KW-0456">Lyase</keyword>
<dbReference type="EC" id="4.1.1.111" evidence="4"/>
<sequence>MPFDEFDPIDREIMNTIQAAFPLVAEPYKAIADTVGTTEQDVIDRIDGLRKKNVVRQIGAIFDTRKLKYQSMLVAMQFPDDKLDKAARFLNRHPGISHNYERDGHFNLWFTIAVPPDRSLEGEVEKLGVLTGATSTRLLPTIKFFKIGVNFDMVKGKSNATEGYRPDDQGTTSTTSPDVTQDIIDYVKVMQEDLAPVSRPFDSMAEKLGMTVDEMFARADELVEQKLMRRYSAVLHHRRAGFSSNAMIVWKVPEERSEEIGTIMAQHPAVTHCYQRPTYEDWPYSHFTMVHGTSEEECERFGNEIAESTGMDERALVYSLREYKKTRVRYFVEDEFVVDELQPIG</sequence>
<dbReference type="Pfam" id="PF17805">
    <property type="entry name" value="AsnC_trans_reg2"/>
    <property type="match status" value="2"/>
</dbReference>
<reference evidence="10 11" key="1">
    <citation type="submission" date="2019-11" db="EMBL/GenBank/DDBJ databases">
        <authorList>
            <person name="Cho J.-C."/>
        </authorList>
    </citation>
    <scope>NUCLEOTIDE SEQUENCE [LARGE SCALE GENOMIC DNA]</scope>
    <source>
        <strain evidence="9 10">JH1073</strain>
        <strain evidence="8 11">JH702</strain>
    </source>
</reference>
<dbReference type="GO" id="GO:0016829">
    <property type="term" value="F:lyase activity"/>
    <property type="evidence" value="ECO:0007669"/>
    <property type="project" value="UniProtKB-KW"/>
</dbReference>
<dbReference type="InterPro" id="IPR050684">
    <property type="entry name" value="HTH-Siroheme_Decarb"/>
</dbReference>
<dbReference type="EMBL" id="WMBE01000003">
    <property type="protein sequence ID" value="MDG0867613.1"/>
    <property type="molecule type" value="Genomic_DNA"/>
</dbReference>
<dbReference type="InterPro" id="IPR036388">
    <property type="entry name" value="WH-like_DNA-bd_sf"/>
</dbReference>
<evidence type="ECO:0000256" key="1">
    <source>
        <dbReference type="ARBA" id="ARBA00023239"/>
    </source>
</evidence>